<dbReference type="PROSITE" id="PS00211">
    <property type="entry name" value="ABC_TRANSPORTER_1"/>
    <property type="match status" value="1"/>
</dbReference>
<evidence type="ECO:0000259" key="13">
    <source>
        <dbReference type="PROSITE" id="PS50929"/>
    </source>
</evidence>
<evidence type="ECO:0000256" key="7">
    <source>
        <dbReference type="ARBA" id="ARBA00022989"/>
    </source>
</evidence>
<organism evidence="14 15">
    <name type="scientific">Corynebacterium suedekumii</name>
    <dbReference type="NCBI Taxonomy" id="3049801"/>
    <lineage>
        <taxon>Bacteria</taxon>
        <taxon>Bacillati</taxon>
        <taxon>Actinomycetota</taxon>
        <taxon>Actinomycetes</taxon>
        <taxon>Mycobacteriales</taxon>
        <taxon>Corynebacteriaceae</taxon>
        <taxon>Corynebacterium</taxon>
    </lineage>
</organism>
<dbReference type="InterPro" id="IPR003593">
    <property type="entry name" value="AAA+_ATPase"/>
</dbReference>
<evidence type="ECO:0000256" key="2">
    <source>
        <dbReference type="ARBA" id="ARBA00022519"/>
    </source>
</evidence>
<feature type="domain" description="ABC transmembrane type-1" evidence="13">
    <location>
        <begin position="19"/>
        <end position="309"/>
    </location>
</feature>
<evidence type="ECO:0000256" key="10">
    <source>
        <dbReference type="SAM" id="MobiDB-lite"/>
    </source>
</evidence>
<feature type="compositionally biased region" description="Acidic residues" evidence="10">
    <location>
        <begin position="622"/>
        <end position="642"/>
    </location>
</feature>
<feature type="transmembrane region" description="Helical" evidence="11">
    <location>
        <begin position="252"/>
        <end position="271"/>
    </location>
</feature>
<evidence type="ECO:0000256" key="11">
    <source>
        <dbReference type="SAM" id="Phobius"/>
    </source>
</evidence>
<keyword evidence="5 14" id="KW-0067">ATP-binding</keyword>
<keyword evidence="2" id="KW-0997">Cell inner membrane</keyword>
<evidence type="ECO:0000256" key="3">
    <source>
        <dbReference type="ARBA" id="ARBA00022692"/>
    </source>
</evidence>
<dbReference type="PROSITE" id="PS50929">
    <property type="entry name" value="ABC_TM1F"/>
    <property type="match status" value="1"/>
</dbReference>
<dbReference type="InterPro" id="IPR036640">
    <property type="entry name" value="ABC1_TM_sf"/>
</dbReference>
<dbReference type="RefSeq" id="WP_284874856.1">
    <property type="nucleotide sequence ID" value="NZ_CP126970.1"/>
</dbReference>
<dbReference type="Proteomes" id="UP001238805">
    <property type="component" value="Chromosome"/>
</dbReference>
<feature type="domain" description="ABC transporter" evidence="12">
    <location>
        <begin position="362"/>
        <end position="596"/>
    </location>
</feature>
<name>A0ABY8VMQ0_9CORY</name>
<feature type="transmembrane region" description="Helical" evidence="11">
    <location>
        <begin position="145"/>
        <end position="164"/>
    </location>
</feature>
<dbReference type="CDD" id="cd07346">
    <property type="entry name" value="ABC_6TM_exporters"/>
    <property type="match status" value="1"/>
</dbReference>
<keyword evidence="15" id="KW-1185">Reference proteome</keyword>
<keyword evidence="8 11" id="KW-0472">Membrane</keyword>
<keyword evidence="4" id="KW-0547">Nucleotide-binding</keyword>
<dbReference type="InterPro" id="IPR003439">
    <property type="entry name" value="ABC_transporter-like_ATP-bd"/>
</dbReference>
<dbReference type="Pfam" id="PF00664">
    <property type="entry name" value="ABC_membrane"/>
    <property type="match status" value="1"/>
</dbReference>
<comment type="similarity">
    <text evidence="9">Belongs to the ABC transporter superfamily. Siderophore-Fe(3+) uptake transporter (SIUT) (TC 3.A.1.21) family.</text>
</comment>
<feature type="transmembrane region" description="Helical" evidence="11">
    <location>
        <begin position="12"/>
        <end position="39"/>
    </location>
</feature>
<accession>A0ABY8VMQ0</accession>
<dbReference type="PANTHER" id="PTHR24221:SF654">
    <property type="entry name" value="ATP-BINDING CASSETTE SUB-FAMILY B MEMBER 6"/>
    <property type="match status" value="1"/>
</dbReference>
<dbReference type="Pfam" id="PF00005">
    <property type="entry name" value="ABC_tran"/>
    <property type="match status" value="1"/>
</dbReference>
<dbReference type="Gene3D" id="1.20.1560.10">
    <property type="entry name" value="ABC transporter type 1, transmembrane domain"/>
    <property type="match status" value="1"/>
</dbReference>
<protein>
    <submittedName>
        <fullName evidence="14">ABC transporter ATP-binding protein</fullName>
    </submittedName>
</protein>
<dbReference type="GO" id="GO:0005524">
    <property type="term" value="F:ATP binding"/>
    <property type="evidence" value="ECO:0007669"/>
    <property type="project" value="UniProtKB-KW"/>
</dbReference>
<dbReference type="InterPro" id="IPR027417">
    <property type="entry name" value="P-loop_NTPase"/>
</dbReference>
<dbReference type="InterPro" id="IPR011527">
    <property type="entry name" value="ABC1_TM_dom"/>
</dbReference>
<proteinExistence type="inferred from homology"/>
<evidence type="ECO:0000256" key="1">
    <source>
        <dbReference type="ARBA" id="ARBA00004429"/>
    </source>
</evidence>
<evidence type="ECO:0000313" key="14">
    <source>
        <dbReference type="EMBL" id="WIM70266.1"/>
    </source>
</evidence>
<dbReference type="SUPFAM" id="SSF52540">
    <property type="entry name" value="P-loop containing nucleoside triphosphate hydrolases"/>
    <property type="match status" value="1"/>
</dbReference>
<evidence type="ECO:0000256" key="5">
    <source>
        <dbReference type="ARBA" id="ARBA00022840"/>
    </source>
</evidence>
<dbReference type="SUPFAM" id="SSF90123">
    <property type="entry name" value="ABC transporter transmembrane region"/>
    <property type="match status" value="1"/>
</dbReference>
<evidence type="ECO:0000256" key="9">
    <source>
        <dbReference type="ARBA" id="ARBA00023455"/>
    </source>
</evidence>
<comment type="subcellular location">
    <subcellularLocation>
        <location evidence="1">Cell inner membrane</location>
        <topology evidence="1">Multi-pass membrane protein</topology>
    </subcellularLocation>
</comment>
<keyword evidence="7 11" id="KW-1133">Transmembrane helix</keyword>
<feature type="region of interest" description="Disordered" evidence="10">
    <location>
        <begin position="619"/>
        <end position="642"/>
    </location>
</feature>
<keyword evidence="2" id="KW-1003">Cell membrane</keyword>
<dbReference type="InterPro" id="IPR039421">
    <property type="entry name" value="Type_1_exporter"/>
</dbReference>
<evidence type="ECO:0000256" key="4">
    <source>
        <dbReference type="ARBA" id="ARBA00022741"/>
    </source>
</evidence>
<reference evidence="14 15" key="1">
    <citation type="submission" date="2023-05" db="EMBL/GenBank/DDBJ databases">
        <title>Corynebacterium suedekumii sp. nov. and Corynebacterium breve sp. nov. isolated from raw cow's milk.</title>
        <authorList>
            <person name="Baer M.K."/>
            <person name="Mehl L."/>
            <person name="Hellmuth R."/>
            <person name="Marke G."/>
            <person name="Lipski A."/>
        </authorList>
    </citation>
    <scope>NUCLEOTIDE SEQUENCE [LARGE SCALE GENOMIC DNA]</scope>
    <source>
        <strain evidence="14 15">LM112</strain>
    </source>
</reference>
<dbReference type="Gene3D" id="3.40.50.300">
    <property type="entry name" value="P-loop containing nucleotide triphosphate hydrolases"/>
    <property type="match status" value="1"/>
</dbReference>
<feature type="transmembrane region" description="Helical" evidence="11">
    <location>
        <begin position="59"/>
        <end position="87"/>
    </location>
</feature>
<evidence type="ECO:0000259" key="12">
    <source>
        <dbReference type="PROSITE" id="PS50893"/>
    </source>
</evidence>
<dbReference type="EMBL" id="CP126970">
    <property type="protein sequence ID" value="WIM70266.1"/>
    <property type="molecule type" value="Genomic_DNA"/>
</dbReference>
<evidence type="ECO:0000313" key="15">
    <source>
        <dbReference type="Proteomes" id="UP001238805"/>
    </source>
</evidence>
<gene>
    <name evidence="14" type="ORF">QP029_14045</name>
</gene>
<sequence>MNSLARIIRSASALWPYYLGVVLVSTAAAALALVSPFIFREATDTIVGTLSGETTAEQVTRTLLFLAIGLLVADLANTAMTNLGGYIGDVMAMRMRQILSTRYYAKLLALPQRYFDGQVTGTVIARLDRSITSITQFLQSFSNNFLPMLIQVAAVLAITAWYYWPLTLLLASLFPIYMYLTTLTSKRWQKLEGEKNEQIDIANGRFSEVIGQVKVVKSFVAEVRELDDFGRRYGKTVEITRPQSSWWHQMDTLRGAALNVIFFGIYLVLFFQTLNGRFTLGDMVMLIQLVTMAKQPVFMMSWIVDAAQRAMAGSKDYFKVLEEEFEPTANAELVAATEASGVPVLDLTPIAPLAPVEGRPVIEFDDVTFAYEPGEDVISNVSITAREGEKIALVGESGGGKSTLVNLLLGLYPLSSGRMSVCGHDVADLTAEQLRASVGVVFQEAALFSGTIRENIAYGRPGATDEQIIDVARRANAHDFISRFPDGYDTVIGERGLRLSGGQKQRVAVARAMLKDAPVLVLDEATSALDTKSERAVQAGLDELMKDRTTLIIAHRLSTIAGVDTIVTLREGHVDEIGSPDQLAASGGIYAELLQLTASSSAADRARLKKYGFVADGADGADAAESEDSEDVSEGLSEDARH</sequence>
<dbReference type="InterPro" id="IPR017871">
    <property type="entry name" value="ABC_transporter-like_CS"/>
</dbReference>
<dbReference type="PANTHER" id="PTHR24221">
    <property type="entry name" value="ATP-BINDING CASSETTE SUB-FAMILY B"/>
    <property type="match status" value="1"/>
</dbReference>
<dbReference type="SMART" id="SM00382">
    <property type="entry name" value="AAA"/>
    <property type="match status" value="1"/>
</dbReference>
<evidence type="ECO:0000256" key="8">
    <source>
        <dbReference type="ARBA" id="ARBA00023136"/>
    </source>
</evidence>
<dbReference type="PROSITE" id="PS50893">
    <property type="entry name" value="ABC_TRANSPORTER_2"/>
    <property type="match status" value="1"/>
</dbReference>
<keyword evidence="3 11" id="KW-0812">Transmembrane</keyword>
<keyword evidence="6" id="KW-1278">Translocase</keyword>
<evidence type="ECO:0000256" key="6">
    <source>
        <dbReference type="ARBA" id="ARBA00022967"/>
    </source>
</evidence>